<dbReference type="KEGG" id="sale:EPH95_15295"/>
<sequence>MKRLKDKKAIGMFILSIIFAAIAAIFAVYGNVLWVVTLVVSQVVLIMAFRRIFLLERYSE</sequence>
<dbReference type="EMBL" id="CP035485">
    <property type="protein sequence ID" value="QDI92387.1"/>
    <property type="molecule type" value="Genomic_DNA"/>
</dbReference>
<keyword evidence="1" id="KW-0472">Membrane</keyword>
<feature type="transmembrane region" description="Helical" evidence="1">
    <location>
        <begin position="9"/>
        <end position="27"/>
    </location>
</feature>
<name>A0A514LKL2_9BACI</name>
<evidence type="ECO:0000313" key="3">
    <source>
        <dbReference type="Proteomes" id="UP000319756"/>
    </source>
</evidence>
<reference evidence="3" key="1">
    <citation type="submission" date="2019-01" db="EMBL/GenBank/DDBJ databases">
        <title>Genomic analysis of Salicibibacter sp. NKC3-5.</title>
        <authorList>
            <person name="Oh Y.J."/>
        </authorList>
    </citation>
    <scope>NUCLEOTIDE SEQUENCE [LARGE SCALE GENOMIC DNA]</scope>
    <source>
        <strain evidence="3">NKC3-5</strain>
    </source>
</reference>
<evidence type="ECO:0000256" key="1">
    <source>
        <dbReference type="SAM" id="Phobius"/>
    </source>
</evidence>
<feature type="transmembrane region" description="Helical" evidence="1">
    <location>
        <begin position="33"/>
        <end position="53"/>
    </location>
</feature>
<keyword evidence="1" id="KW-0812">Transmembrane</keyword>
<gene>
    <name evidence="2" type="ORF">EPH95_15295</name>
</gene>
<proteinExistence type="predicted"/>
<keyword evidence="1" id="KW-1133">Transmembrane helix</keyword>
<keyword evidence="3" id="KW-1185">Reference proteome</keyword>
<dbReference type="RefSeq" id="WP_142090895.1">
    <property type="nucleotide sequence ID" value="NZ_CP035485.1"/>
</dbReference>
<dbReference type="AlphaFoldDB" id="A0A514LKL2"/>
<evidence type="ECO:0000313" key="2">
    <source>
        <dbReference type="EMBL" id="QDI92387.1"/>
    </source>
</evidence>
<protein>
    <submittedName>
        <fullName evidence="2">Uncharacterized protein</fullName>
    </submittedName>
</protein>
<dbReference type="Proteomes" id="UP000319756">
    <property type="component" value="Chromosome"/>
</dbReference>
<accession>A0A514LKL2</accession>
<organism evidence="2 3">
    <name type="scientific">Salicibibacter halophilus</name>
    <dbReference type="NCBI Taxonomy" id="2502791"/>
    <lineage>
        <taxon>Bacteria</taxon>
        <taxon>Bacillati</taxon>
        <taxon>Bacillota</taxon>
        <taxon>Bacilli</taxon>
        <taxon>Bacillales</taxon>
        <taxon>Bacillaceae</taxon>
        <taxon>Salicibibacter</taxon>
    </lineage>
</organism>